<dbReference type="Proteomes" id="UP000033710">
    <property type="component" value="Unassembled WGS sequence"/>
</dbReference>
<dbReference type="GeneID" id="27665911"/>
<dbReference type="KEGG" id="ssck:SPSK_03800"/>
<dbReference type="RefSeq" id="XP_016584971.1">
    <property type="nucleotide sequence ID" value="XM_016730634.1"/>
</dbReference>
<dbReference type="VEuPathDB" id="FungiDB:SPSK_03800"/>
<name>A0A0F2M0K8_SPOSC</name>
<gene>
    <name evidence="2" type="ORF">SPSK_03800</name>
</gene>
<organism evidence="2 3">
    <name type="scientific">Sporothrix schenckii 1099-18</name>
    <dbReference type="NCBI Taxonomy" id="1397361"/>
    <lineage>
        <taxon>Eukaryota</taxon>
        <taxon>Fungi</taxon>
        <taxon>Dikarya</taxon>
        <taxon>Ascomycota</taxon>
        <taxon>Pezizomycotina</taxon>
        <taxon>Sordariomycetes</taxon>
        <taxon>Sordariomycetidae</taxon>
        <taxon>Ophiostomatales</taxon>
        <taxon>Ophiostomataceae</taxon>
        <taxon>Sporothrix</taxon>
    </lineage>
</organism>
<dbReference type="EMBL" id="AXCR01000010">
    <property type="protein sequence ID" value="KJR82295.1"/>
    <property type="molecule type" value="Genomic_DNA"/>
</dbReference>
<evidence type="ECO:0000313" key="3">
    <source>
        <dbReference type="Proteomes" id="UP000033710"/>
    </source>
</evidence>
<protein>
    <submittedName>
        <fullName evidence="2">Uncharacterized protein</fullName>
    </submittedName>
</protein>
<evidence type="ECO:0000313" key="2">
    <source>
        <dbReference type="EMBL" id="KJR82295.1"/>
    </source>
</evidence>
<feature type="compositionally biased region" description="Gly residues" evidence="1">
    <location>
        <begin position="68"/>
        <end position="83"/>
    </location>
</feature>
<comment type="caution">
    <text evidence="2">The sequence shown here is derived from an EMBL/GenBank/DDBJ whole genome shotgun (WGS) entry which is preliminary data.</text>
</comment>
<dbReference type="AlphaFoldDB" id="A0A0F2M0K8"/>
<sequence length="83" mass="8884">MGSHDTESVQWRCKTKEKRVRVMGVKVVNTEGEGDDEALLGGCNQIWAAGTVGTNWQVWKEQPERKLGGGGRGAGQLGTGVEA</sequence>
<reference evidence="2 3" key="2">
    <citation type="journal article" date="2015" name="Eukaryot. Cell">
        <title>Asexual propagation of a virulent clone complex in a human and feline outbreak of sporotrichosis.</title>
        <authorList>
            <person name="Teixeira Mde M."/>
            <person name="Rodrigues A.M."/>
            <person name="Tsui C.K."/>
            <person name="de Almeida L.G."/>
            <person name="Van Diepeningen A.D."/>
            <person name="van den Ende B.G."/>
            <person name="Fernandes G.F."/>
            <person name="Kano R."/>
            <person name="Hamelin R.C."/>
            <person name="Lopes-Bezerra L.M."/>
            <person name="Vasconcelos A.T."/>
            <person name="de Hoog S."/>
            <person name="de Camargo Z.P."/>
            <person name="Felipe M.S."/>
        </authorList>
    </citation>
    <scope>NUCLEOTIDE SEQUENCE [LARGE SCALE GENOMIC DNA]</scope>
    <source>
        <strain evidence="2 3">1099-18</strain>
    </source>
</reference>
<feature type="region of interest" description="Disordered" evidence="1">
    <location>
        <begin position="62"/>
        <end position="83"/>
    </location>
</feature>
<proteinExistence type="predicted"/>
<accession>A0A0F2M0K8</accession>
<reference evidence="2 3" key="1">
    <citation type="journal article" date="2014" name="BMC Genomics">
        <title>Comparative genomics of the major fungal agents of human and animal Sporotrichosis: Sporothrix schenckii and Sporothrix brasiliensis.</title>
        <authorList>
            <person name="Teixeira M.M."/>
            <person name="de Almeida L.G."/>
            <person name="Kubitschek-Barreira P."/>
            <person name="Alves F.L."/>
            <person name="Kioshima E.S."/>
            <person name="Abadio A.K."/>
            <person name="Fernandes L."/>
            <person name="Derengowski L.S."/>
            <person name="Ferreira K.S."/>
            <person name="Souza R.C."/>
            <person name="Ruiz J.C."/>
            <person name="de Andrade N.C."/>
            <person name="Paes H.C."/>
            <person name="Nicola A.M."/>
            <person name="Albuquerque P."/>
            <person name="Gerber A.L."/>
            <person name="Martins V.P."/>
            <person name="Peconick L.D."/>
            <person name="Neto A.V."/>
            <person name="Chaucanez C.B."/>
            <person name="Silva P.A."/>
            <person name="Cunha O.L."/>
            <person name="de Oliveira F.F."/>
            <person name="dos Santos T.C."/>
            <person name="Barros A.L."/>
            <person name="Soares M.A."/>
            <person name="de Oliveira L.M."/>
            <person name="Marini M.M."/>
            <person name="Villalobos-Duno H."/>
            <person name="Cunha M.M."/>
            <person name="de Hoog S."/>
            <person name="da Silveira J.F."/>
            <person name="Henrissat B."/>
            <person name="Nino-Vega G.A."/>
            <person name="Cisalpino P.S."/>
            <person name="Mora-Montes H.M."/>
            <person name="Almeida S.R."/>
            <person name="Stajich J.E."/>
            <person name="Lopes-Bezerra L.M."/>
            <person name="Vasconcelos A.T."/>
            <person name="Felipe M.S."/>
        </authorList>
    </citation>
    <scope>NUCLEOTIDE SEQUENCE [LARGE SCALE GENOMIC DNA]</scope>
    <source>
        <strain evidence="2 3">1099-18</strain>
    </source>
</reference>
<evidence type="ECO:0000256" key="1">
    <source>
        <dbReference type="SAM" id="MobiDB-lite"/>
    </source>
</evidence>